<name>A0A2K1R2X9_9PEZI</name>
<dbReference type="OrthoDB" id="3886617at2759"/>
<dbReference type="SUPFAM" id="SSF51905">
    <property type="entry name" value="FAD/NAD(P)-binding domain"/>
    <property type="match status" value="1"/>
</dbReference>
<evidence type="ECO:0000256" key="4">
    <source>
        <dbReference type="ARBA" id="ARBA00023002"/>
    </source>
</evidence>
<dbReference type="PANTHER" id="PTHR43004:SF19">
    <property type="entry name" value="BINDING MONOOXYGENASE, PUTATIVE (JCVI)-RELATED"/>
    <property type="match status" value="1"/>
</dbReference>
<dbReference type="InterPro" id="IPR050641">
    <property type="entry name" value="RIFMO-like"/>
</dbReference>
<dbReference type="InterPro" id="IPR036188">
    <property type="entry name" value="FAD/NAD-bd_sf"/>
</dbReference>
<dbReference type="STRING" id="2082308.A0A2K1R2X9"/>
<dbReference type="GO" id="GO:0071949">
    <property type="term" value="F:FAD binding"/>
    <property type="evidence" value="ECO:0007669"/>
    <property type="project" value="InterPro"/>
</dbReference>
<organism evidence="6 7">
    <name type="scientific">Sphaceloma murrayae</name>
    <dbReference type="NCBI Taxonomy" id="2082308"/>
    <lineage>
        <taxon>Eukaryota</taxon>
        <taxon>Fungi</taxon>
        <taxon>Dikarya</taxon>
        <taxon>Ascomycota</taxon>
        <taxon>Pezizomycotina</taxon>
        <taxon>Dothideomycetes</taxon>
        <taxon>Dothideomycetidae</taxon>
        <taxon>Myriangiales</taxon>
        <taxon>Elsinoaceae</taxon>
        <taxon>Sphaceloma</taxon>
    </lineage>
</organism>
<keyword evidence="2" id="KW-0285">Flavoprotein</keyword>
<feature type="domain" description="FAD-binding" evidence="5">
    <location>
        <begin position="5"/>
        <end position="379"/>
    </location>
</feature>
<evidence type="ECO:0000313" key="6">
    <source>
        <dbReference type="EMBL" id="PNS21650.1"/>
    </source>
</evidence>
<dbReference type="GO" id="GO:0016709">
    <property type="term" value="F:oxidoreductase activity, acting on paired donors, with incorporation or reduction of molecular oxygen, NAD(P)H as one donor, and incorporation of one atom of oxygen"/>
    <property type="evidence" value="ECO:0007669"/>
    <property type="project" value="UniProtKB-ARBA"/>
</dbReference>
<keyword evidence="4" id="KW-0560">Oxidoreductase</keyword>
<dbReference type="PRINTS" id="PR00420">
    <property type="entry name" value="RNGMNOXGNASE"/>
</dbReference>
<dbReference type="InParanoid" id="A0A2K1R2X9"/>
<comment type="caution">
    <text evidence="6">The sequence shown here is derived from an EMBL/GenBank/DDBJ whole genome shotgun (WGS) entry which is preliminary data.</text>
</comment>
<comment type="cofactor">
    <cofactor evidence="1">
        <name>FAD</name>
        <dbReference type="ChEBI" id="CHEBI:57692"/>
    </cofactor>
</comment>
<dbReference type="AlphaFoldDB" id="A0A2K1R2X9"/>
<dbReference type="PANTHER" id="PTHR43004">
    <property type="entry name" value="TRK SYSTEM POTASSIUM UPTAKE PROTEIN"/>
    <property type="match status" value="1"/>
</dbReference>
<dbReference type="InterPro" id="IPR002938">
    <property type="entry name" value="FAD-bd"/>
</dbReference>
<dbReference type="Pfam" id="PF01494">
    <property type="entry name" value="FAD_binding_3"/>
    <property type="match status" value="1"/>
</dbReference>
<evidence type="ECO:0000256" key="1">
    <source>
        <dbReference type="ARBA" id="ARBA00001974"/>
    </source>
</evidence>
<evidence type="ECO:0000259" key="5">
    <source>
        <dbReference type="Pfam" id="PF01494"/>
    </source>
</evidence>
<gene>
    <name evidence="6" type="ORF">CAC42_1504</name>
</gene>
<evidence type="ECO:0000313" key="7">
    <source>
        <dbReference type="Proteomes" id="UP000243797"/>
    </source>
</evidence>
<keyword evidence="7" id="KW-1185">Reference proteome</keyword>
<dbReference type="Proteomes" id="UP000243797">
    <property type="component" value="Unassembled WGS sequence"/>
</dbReference>
<protein>
    <submittedName>
        <fullName evidence="6">rRNA bioproteinsis protein rrp5</fullName>
    </submittedName>
</protein>
<dbReference type="Gene3D" id="3.30.9.10">
    <property type="entry name" value="D-Amino Acid Oxidase, subunit A, domain 2"/>
    <property type="match status" value="1"/>
</dbReference>
<reference evidence="6 7" key="1">
    <citation type="submission" date="2017-06" db="EMBL/GenBank/DDBJ databases">
        <title>Draft genome sequence of a variant of Elsinoe murrayae.</title>
        <authorList>
            <person name="Cheng Q."/>
        </authorList>
    </citation>
    <scope>NUCLEOTIDE SEQUENCE [LARGE SCALE GENOMIC DNA]</scope>
    <source>
        <strain evidence="6 7">CQ-2017a</strain>
    </source>
</reference>
<proteinExistence type="predicted"/>
<sequence length="443" mass="48794">MQRAAEVIIVGAGPVGLFAALRLGQAGITTTVLEKESGISQLPRACMYYPQVQFALRDAGIWSDIITGGGFRTTGLDIRLPPVSDGKGGKIPGQLVANFPEEPAFDPKVDAYGPPVDPPHMSMLNMPQVDLANVLLKKALETQHVQVHFNKELIDILDGPSADSVGIRITVRHALSDTKEEYTGSYLVGADGGRSKTRALLQVPFPGHTWPEKLIATDVWLPNNEGGPKNTTLLMHNTQYVILSPLSPPVPGEISKWRVTFAVDPEELKTNPIEHFTSDEYVSAMYDRVWVGPRPISWKIDRISPYTIHQRLAATLKRGRCLLLGDAAHLNNVIGGLGLSNCLLDAVSLSDALILTLREGKPSDAVLNMYSDERRQVFQFFIDPVSSWSKLRVQSGETDDWFFRALNDTSSPAFANYINTLQNVWPTHIREMAQTLPSRQAPL</sequence>
<keyword evidence="3" id="KW-0274">FAD</keyword>
<evidence type="ECO:0000256" key="2">
    <source>
        <dbReference type="ARBA" id="ARBA00022630"/>
    </source>
</evidence>
<dbReference type="Gene3D" id="3.50.50.60">
    <property type="entry name" value="FAD/NAD(P)-binding domain"/>
    <property type="match status" value="1"/>
</dbReference>
<evidence type="ECO:0000256" key="3">
    <source>
        <dbReference type="ARBA" id="ARBA00022827"/>
    </source>
</evidence>
<dbReference type="EMBL" id="NKHZ01000010">
    <property type="protein sequence ID" value="PNS21650.1"/>
    <property type="molecule type" value="Genomic_DNA"/>
</dbReference>
<accession>A0A2K1R2X9</accession>